<dbReference type="AlphaFoldDB" id="A0A0E9NAG8"/>
<reference evidence="1 2" key="3">
    <citation type="journal article" date="2015" name="Genome Announc.">
        <title>Draft Genome Sequence of the Archiascomycetous Yeast Saitoella complicata.</title>
        <authorList>
            <person name="Yamauchi K."/>
            <person name="Kondo S."/>
            <person name="Hamamoto M."/>
            <person name="Takahashi Y."/>
            <person name="Ogura Y."/>
            <person name="Hayashi T."/>
            <person name="Nishida H."/>
        </authorList>
    </citation>
    <scope>NUCLEOTIDE SEQUENCE [LARGE SCALE GENOMIC DNA]</scope>
    <source>
        <strain evidence="1 2">NRRL Y-17804</strain>
    </source>
</reference>
<reference evidence="1 2" key="2">
    <citation type="journal article" date="2014" name="J. Gen. Appl. Microbiol.">
        <title>The early diverging ascomycetous budding yeast Saitoella complicata has three histone deacetylases belonging to the Clr6, Hos2, and Rpd3 lineages.</title>
        <authorList>
            <person name="Nishida H."/>
            <person name="Matsumoto T."/>
            <person name="Kondo S."/>
            <person name="Hamamoto M."/>
            <person name="Yoshikawa H."/>
        </authorList>
    </citation>
    <scope>NUCLEOTIDE SEQUENCE [LARGE SCALE GENOMIC DNA]</scope>
    <source>
        <strain evidence="1 2">NRRL Y-17804</strain>
    </source>
</reference>
<proteinExistence type="predicted"/>
<keyword evidence="2" id="KW-1185">Reference proteome</keyword>
<organism evidence="1 2">
    <name type="scientific">Saitoella complicata (strain BCRC 22490 / CBS 7301 / JCM 7358 / NBRC 10748 / NRRL Y-17804)</name>
    <dbReference type="NCBI Taxonomy" id="698492"/>
    <lineage>
        <taxon>Eukaryota</taxon>
        <taxon>Fungi</taxon>
        <taxon>Dikarya</taxon>
        <taxon>Ascomycota</taxon>
        <taxon>Taphrinomycotina</taxon>
        <taxon>Taphrinomycotina incertae sedis</taxon>
        <taxon>Saitoella</taxon>
    </lineage>
</organism>
<reference evidence="1 2" key="1">
    <citation type="journal article" date="2011" name="J. Gen. Appl. Microbiol.">
        <title>Draft genome sequencing of the enigmatic yeast Saitoella complicata.</title>
        <authorList>
            <person name="Nishida H."/>
            <person name="Hamamoto M."/>
            <person name="Sugiyama J."/>
        </authorList>
    </citation>
    <scope>NUCLEOTIDE SEQUENCE [LARGE SCALE GENOMIC DNA]</scope>
    <source>
        <strain evidence="1 2">NRRL Y-17804</strain>
    </source>
</reference>
<evidence type="ECO:0000313" key="2">
    <source>
        <dbReference type="Proteomes" id="UP000033140"/>
    </source>
</evidence>
<evidence type="ECO:0000313" key="1">
    <source>
        <dbReference type="EMBL" id="GAO46385.1"/>
    </source>
</evidence>
<comment type="caution">
    <text evidence="1">The sequence shown here is derived from an EMBL/GenBank/DDBJ whole genome shotgun (WGS) entry which is preliminary data.</text>
</comment>
<protein>
    <submittedName>
        <fullName evidence="1">Uncharacterized protein</fullName>
    </submittedName>
</protein>
<dbReference type="STRING" id="698492.A0A0E9NAG8"/>
<dbReference type="Proteomes" id="UP000033140">
    <property type="component" value="Unassembled WGS sequence"/>
</dbReference>
<sequence>MGSSYIGPPLHKSTGCVLRKDLLFESMERREALQLSGTIWHLAMARYLYIGEPGRFVSHASQAGQEPPYYWLYCQLAARVRGGGECQTNGCQQLRVGECGTRNDLPIQTDNSYQLSNRRRFPVARVMRFSYEGGETGTLGEVHARADQVLRSSVTGDGRRPSAVPSLERKGEASVFRKQWFSTLARAGQRFRNVHAREGVSNSTTRRSNNHLITDGARKFFKIGQLLITSTYHVDMQRWVPVLISWAGGETVGHYAAHFTALFRSILEVTPDAPDTWFANVVDFSETQRLARSTWTWLKIVSDCESKICTGDVRSNTRQSVTRIKNNSTFIRYEDQGRFEKLVLQLVDCENTEEFKKTAEEIRQELGEAMAWLNWWIKPVHAKMLFRSYQTIHPNLLEGMPDTTNAEESLHWKIYLACGTVQSHRWEVLEGLSQLYRGTFKNKQRPATRHHCGMTCRRAQKENSAAYKQKVSHNGICFMKGNRCYQSYPIGENTCWFDTSLEVLFWLFEPDENVLALLTQHSADHKKQYYQGEVLPDFQEWLLSERDAILKQVRIQDLVPSPQGQFNNPIRWWCNLVSGINLFDEPWNKGLGLFSLSIGRITIEVCQSGPYRRIVRPIQIQTIVLPSSTPLDVVPTKPDSEELLSQAHDGTDADVQKYTEYKTINYAKAQQKDRAFRQSGCPELSIRKAAVVHLPRILICEFEAPNKTVKYELVGRILGKDMAGGKGTSILKDKGEQTCKSSLGGYKRHSNTILHGHGYILKADSDGKVLPTFQDAPESEVMESMFQLLPDLHDKRPSFEPWHKQCTRLNKLQTRAHEDCVLADSKVGKKKSSEKQRQKLLESYCCLYCTSMGTNLKPREEVKSTGDVKEFAGDTIERAVSADLPDLGKCQLQQPKSSGALSSSKRWKRVVTITESGVKRRGVVCVGIGLCSGRHI</sequence>
<accession>A0A0E9NAG8</accession>
<dbReference type="EMBL" id="BACD03000003">
    <property type="protein sequence ID" value="GAO46385.1"/>
    <property type="molecule type" value="Genomic_DNA"/>
</dbReference>
<gene>
    <name evidence="1" type="ORF">G7K_0616-t1</name>
</gene>
<name>A0A0E9NAG8_SAICN</name>